<accession>A0A3E4IG51</accession>
<dbReference type="CDD" id="cd06565">
    <property type="entry name" value="GH20_GcnA-like"/>
    <property type="match status" value="1"/>
</dbReference>
<dbReference type="InterPro" id="IPR025705">
    <property type="entry name" value="Beta_hexosaminidase_sua/sub"/>
</dbReference>
<dbReference type="Gene3D" id="3.20.20.80">
    <property type="entry name" value="Glycosidases"/>
    <property type="match status" value="1"/>
</dbReference>
<dbReference type="EMBL" id="RCXO01000004">
    <property type="protein sequence ID" value="RYT81791.1"/>
    <property type="molecule type" value="Genomic_DNA"/>
</dbReference>
<dbReference type="PANTHER" id="PTHR22600">
    <property type="entry name" value="BETA-HEXOSAMINIDASE"/>
    <property type="match status" value="1"/>
</dbReference>
<dbReference type="GO" id="GO:0004563">
    <property type="term" value="F:beta-N-acetylhexosaminidase activity"/>
    <property type="evidence" value="ECO:0007669"/>
    <property type="project" value="UniProtKB-EC"/>
</dbReference>
<protein>
    <recommendedName>
        <fullName evidence="3">beta-N-acetylhexosaminidase</fullName>
        <ecNumber evidence="3">3.2.1.52</ecNumber>
    </recommendedName>
</protein>
<dbReference type="RefSeq" id="WP_007665369.1">
    <property type="nucleotide sequence ID" value="NZ_BAABZC010000002.1"/>
</dbReference>
<dbReference type="GeneID" id="26160965"/>
<feature type="domain" description="Beta-hexosaminidase bacterial type N-terminal" evidence="8">
    <location>
        <begin position="34"/>
        <end position="150"/>
    </location>
</feature>
<evidence type="ECO:0000256" key="6">
    <source>
        <dbReference type="PIRSR" id="PIRSR625705-1"/>
    </source>
</evidence>
<keyword evidence="14" id="KW-1185">Reference proteome</keyword>
<evidence type="ECO:0000313" key="13">
    <source>
        <dbReference type="Proteomes" id="UP000286003"/>
    </source>
</evidence>
<reference evidence="11 14" key="2">
    <citation type="journal article" date="2019" name="Science, e1252229">
        <title>Invertible promoters mediate bacterial phase variation, antibiotic resistance, and host adaptation in the gut.</title>
        <authorList>
            <person name="Jiang X."/>
            <person name="Hall A.B."/>
            <person name="Arthur T.D."/>
            <person name="Plichta D.R."/>
            <person name="Covington C.T."/>
            <person name="Poyet M."/>
            <person name="Crothers J."/>
            <person name="Moses P.L."/>
            <person name="Tolonen A.C."/>
            <person name="Vlamakis H."/>
            <person name="Alm E.J."/>
            <person name="Xavier R.J."/>
        </authorList>
    </citation>
    <scope>NUCLEOTIDE SEQUENCE [LARGE SCALE GENOMIC DNA]</scope>
    <source>
        <strain evidence="14">bf_0095</strain>
        <strain evidence="11">Bf_0095</strain>
    </source>
</reference>
<dbReference type="AlphaFoldDB" id="A0A3E4IG51"/>
<dbReference type="PRINTS" id="PR00738">
    <property type="entry name" value="GLHYDRLASE20"/>
</dbReference>
<gene>
    <name evidence="9" type="ORF">DWX27_02850</name>
    <name evidence="10" type="ORF">DWZ32_20645</name>
    <name evidence="11" type="ORF">EAJ06_04450</name>
</gene>
<dbReference type="GO" id="GO:0016020">
    <property type="term" value="C:membrane"/>
    <property type="evidence" value="ECO:0007669"/>
    <property type="project" value="TreeGrafter"/>
</dbReference>
<keyword evidence="4 9" id="KW-0378">Hydrolase</keyword>
<dbReference type="Gene3D" id="3.30.379.10">
    <property type="entry name" value="Chitobiase/beta-hexosaminidase domain 2-like"/>
    <property type="match status" value="1"/>
</dbReference>
<dbReference type="PANTHER" id="PTHR22600:SF57">
    <property type="entry name" value="BETA-N-ACETYLHEXOSAMINIDASE"/>
    <property type="match status" value="1"/>
</dbReference>
<evidence type="ECO:0000313" key="12">
    <source>
        <dbReference type="Proteomes" id="UP000284772"/>
    </source>
</evidence>
<evidence type="ECO:0000256" key="1">
    <source>
        <dbReference type="ARBA" id="ARBA00001231"/>
    </source>
</evidence>
<evidence type="ECO:0000256" key="3">
    <source>
        <dbReference type="ARBA" id="ARBA00012663"/>
    </source>
</evidence>
<comment type="similarity">
    <text evidence="2">Belongs to the glycosyl hydrolase 20 family.</text>
</comment>
<comment type="caution">
    <text evidence="9">The sequence shown here is derived from an EMBL/GenBank/DDBJ whole genome shotgun (WGS) entry which is preliminary data.</text>
</comment>
<evidence type="ECO:0000256" key="2">
    <source>
        <dbReference type="ARBA" id="ARBA00006285"/>
    </source>
</evidence>
<dbReference type="Proteomes" id="UP000286003">
    <property type="component" value="Unassembled WGS sequence"/>
</dbReference>
<dbReference type="Proteomes" id="UP000291191">
    <property type="component" value="Unassembled WGS sequence"/>
</dbReference>
<dbReference type="InterPro" id="IPR015883">
    <property type="entry name" value="Glyco_hydro_20_cat"/>
</dbReference>
<evidence type="ECO:0000256" key="4">
    <source>
        <dbReference type="ARBA" id="ARBA00022801"/>
    </source>
</evidence>
<dbReference type="SUPFAM" id="SSF51445">
    <property type="entry name" value="(Trans)glycosidases"/>
    <property type="match status" value="1"/>
</dbReference>
<evidence type="ECO:0000313" key="11">
    <source>
        <dbReference type="EMBL" id="RYT81791.1"/>
    </source>
</evidence>
<reference evidence="12 13" key="1">
    <citation type="submission" date="2018-08" db="EMBL/GenBank/DDBJ databases">
        <title>A genome reference for cultivated species of the human gut microbiota.</title>
        <authorList>
            <person name="Zou Y."/>
            <person name="Xue W."/>
            <person name="Luo G."/>
        </authorList>
    </citation>
    <scope>NUCLEOTIDE SEQUENCE [LARGE SCALE GENOMIC DNA]</scope>
    <source>
        <strain evidence="9 12">AF19-10AC</strain>
        <strain evidence="10 13">AF31-23</strain>
    </source>
</reference>
<evidence type="ECO:0000313" key="14">
    <source>
        <dbReference type="Proteomes" id="UP000291191"/>
    </source>
</evidence>
<dbReference type="GO" id="GO:0005975">
    <property type="term" value="P:carbohydrate metabolic process"/>
    <property type="evidence" value="ECO:0007669"/>
    <property type="project" value="InterPro"/>
</dbReference>
<dbReference type="Proteomes" id="UP000284772">
    <property type="component" value="Unassembled WGS sequence"/>
</dbReference>
<evidence type="ECO:0000259" key="8">
    <source>
        <dbReference type="Pfam" id="PF02838"/>
    </source>
</evidence>
<evidence type="ECO:0000259" key="7">
    <source>
        <dbReference type="Pfam" id="PF00728"/>
    </source>
</evidence>
<dbReference type="Pfam" id="PF02838">
    <property type="entry name" value="Glyco_hydro_20b"/>
    <property type="match status" value="1"/>
</dbReference>
<dbReference type="InterPro" id="IPR015882">
    <property type="entry name" value="HEX_bac_N"/>
</dbReference>
<dbReference type="SUPFAM" id="SSF55545">
    <property type="entry name" value="beta-N-acetylhexosaminidase-like domain"/>
    <property type="match status" value="1"/>
</dbReference>
<keyword evidence="5" id="KW-0326">Glycosidase</keyword>
<name>A0A3E4IG51_9BACE</name>
<evidence type="ECO:0000313" key="9">
    <source>
        <dbReference type="EMBL" id="RGT57131.1"/>
    </source>
</evidence>
<dbReference type="InterPro" id="IPR029018">
    <property type="entry name" value="Hex-like_dom2"/>
</dbReference>
<feature type="active site" description="Proton donor" evidence="6">
    <location>
        <position position="292"/>
    </location>
</feature>
<dbReference type="EC" id="3.2.1.52" evidence="3"/>
<dbReference type="InterPro" id="IPR017853">
    <property type="entry name" value="GH"/>
</dbReference>
<evidence type="ECO:0000256" key="5">
    <source>
        <dbReference type="ARBA" id="ARBA00023295"/>
    </source>
</evidence>
<dbReference type="EMBL" id="QRWT01000002">
    <property type="protein sequence ID" value="RGT57131.1"/>
    <property type="molecule type" value="Genomic_DNA"/>
</dbReference>
<feature type="domain" description="Glycoside hydrolase family 20 catalytic" evidence="7">
    <location>
        <begin position="154"/>
        <end position="348"/>
    </location>
</feature>
<dbReference type="OrthoDB" id="9763537at2"/>
<evidence type="ECO:0000313" key="10">
    <source>
        <dbReference type="EMBL" id="RHN03419.1"/>
    </source>
</evidence>
<comment type="catalytic activity">
    <reaction evidence="1">
        <text>Hydrolysis of terminal non-reducing N-acetyl-D-hexosamine residues in N-acetyl-beta-D-hexosaminides.</text>
        <dbReference type="EC" id="3.2.1.52"/>
    </reaction>
</comment>
<dbReference type="GO" id="GO:0030203">
    <property type="term" value="P:glycosaminoglycan metabolic process"/>
    <property type="evidence" value="ECO:0007669"/>
    <property type="project" value="TreeGrafter"/>
</dbReference>
<dbReference type="EMBL" id="QRQM01000032">
    <property type="protein sequence ID" value="RHN03419.1"/>
    <property type="molecule type" value="Genomic_DNA"/>
</dbReference>
<sequence length="692" mass="80292">MRIFLFIFTLLFAEHLFSKNTIEIFQKEQKEAFQIIPKPQDVKLKGGKGLDYRELTYIKTENGASVPVVGTLLNGLPYAAKEGTPLILRISLENVPDSEEGYLLEVFANKVVISAKTMKGLFYGCQTLEQLMEDSRDFRIPIPEMTITDYPAISYRAVHFDVKHHLDRTEYYYRAIDRLARYKINAVIWELEDKLRYTRRPEVAAGNAISKQEMQAICRYAQERNVEISPLVQGLGHAGFILKHHWELRENPSSDWEFCPTNPKTYEFQFDLYRDALEAMPYGRFLHVGGDETMAIGIDERCKATDKSAFELQMGWLRKVCDFAKSNGRIPIFWDDMPLKYGGLWDMAHGDNDTDDLHWDTQKLDSVIDLFPKDCVYMRWNYRDATRPGHQRILKWYHDKGLRVMAATAASSGNSPVLPREDTKAGYIKGFSRLVAQNQLEGILATSWDDGSPHLETVWRGYIAQGEFGWNPEGRTVEEFKKAHAQREFGFRSTDRRMQFLDELEEALYFYDGALAVAGCRNPASGVPHTLISLIELPDSGKPGEWSRMYKEKIDKAFQEAKRFIRIDRGVKSAKIYALRGRYTLDVYEQINYLQNYSTRLLLALHRYDTADSETDRKAALQRVCDECTYFRVMRKCLEEVYSKTRFMQNPDGYVLDMNGHNHLAAKTNNSDWMYYYEIPMVAKVEKWLKKQ</sequence>
<dbReference type="Pfam" id="PF00728">
    <property type="entry name" value="Glyco_hydro_20"/>
    <property type="match status" value="1"/>
</dbReference>
<proteinExistence type="inferred from homology"/>
<organism evidence="9 12">
    <name type="scientific">Bacteroides intestinalis</name>
    <dbReference type="NCBI Taxonomy" id="329854"/>
    <lineage>
        <taxon>Bacteria</taxon>
        <taxon>Pseudomonadati</taxon>
        <taxon>Bacteroidota</taxon>
        <taxon>Bacteroidia</taxon>
        <taxon>Bacteroidales</taxon>
        <taxon>Bacteroidaceae</taxon>
        <taxon>Bacteroides</taxon>
    </lineage>
</organism>